<protein>
    <submittedName>
        <fullName evidence="2">Pet127-domain-containing protein</fullName>
    </submittedName>
</protein>
<dbReference type="OrthoDB" id="10249045at2759"/>
<reference evidence="2" key="1">
    <citation type="journal article" date="2020" name="Stud. Mycol.">
        <title>101 Dothideomycetes genomes: a test case for predicting lifestyles and emergence of pathogens.</title>
        <authorList>
            <person name="Haridas S."/>
            <person name="Albert R."/>
            <person name="Binder M."/>
            <person name="Bloem J."/>
            <person name="Labutti K."/>
            <person name="Salamov A."/>
            <person name="Andreopoulos B."/>
            <person name="Baker S."/>
            <person name="Barry K."/>
            <person name="Bills G."/>
            <person name="Bluhm B."/>
            <person name="Cannon C."/>
            <person name="Castanera R."/>
            <person name="Culley D."/>
            <person name="Daum C."/>
            <person name="Ezra D."/>
            <person name="Gonzalez J."/>
            <person name="Henrissat B."/>
            <person name="Kuo A."/>
            <person name="Liang C."/>
            <person name="Lipzen A."/>
            <person name="Lutzoni F."/>
            <person name="Magnuson J."/>
            <person name="Mondo S."/>
            <person name="Nolan M."/>
            <person name="Ohm R."/>
            <person name="Pangilinan J."/>
            <person name="Park H.-J."/>
            <person name="Ramirez L."/>
            <person name="Alfaro M."/>
            <person name="Sun H."/>
            <person name="Tritt A."/>
            <person name="Yoshinaga Y."/>
            <person name="Zwiers L.-H."/>
            <person name="Turgeon B."/>
            <person name="Goodwin S."/>
            <person name="Spatafora J."/>
            <person name="Crous P."/>
            <person name="Grigoriev I."/>
        </authorList>
    </citation>
    <scope>NUCLEOTIDE SEQUENCE</scope>
    <source>
        <strain evidence="2">CBS 262.69</strain>
    </source>
</reference>
<dbReference type="Pfam" id="PF08634">
    <property type="entry name" value="Pet127"/>
    <property type="match status" value="1"/>
</dbReference>
<dbReference type="PANTHER" id="PTHR31014:SF0">
    <property type="entry name" value="MITOCHONDRIAL TRANSLATION SYSTEM COMPONENT PET127-RELATED"/>
    <property type="match status" value="1"/>
</dbReference>
<organism evidence="2 3">
    <name type="scientific">Trichodelitschia bisporula</name>
    <dbReference type="NCBI Taxonomy" id="703511"/>
    <lineage>
        <taxon>Eukaryota</taxon>
        <taxon>Fungi</taxon>
        <taxon>Dikarya</taxon>
        <taxon>Ascomycota</taxon>
        <taxon>Pezizomycotina</taxon>
        <taxon>Dothideomycetes</taxon>
        <taxon>Dothideomycetes incertae sedis</taxon>
        <taxon>Phaeotrichales</taxon>
        <taxon>Phaeotrichaceae</taxon>
        <taxon>Trichodelitschia</taxon>
    </lineage>
</organism>
<evidence type="ECO:0000313" key="2">
    <source>
        <dbReference type="EMBL" id="KAF2404484.1"/>
    </source>
</evidence>
<dbReference type="PANTHER" id="PTHR31014">
    <property type="entry name" value="MITOCHONDRIAL TRANSLATION SYSTEM COMPONENT PET127-RELATED"/>
    <property type="match status" value="1"/>
</dbReference>
<keyword evidence="3" id="KW-1185">Reference proteome</keyword>
<feature type="region of interest" description="Disordered" evidence="1">
    <location>
        <begin position="859"/>
        <end position="900"/>
    </location>
</feature>
<dbReference type="Proteomes" id="UP000799640">
    <property type="component" value="Unassembled WGS sequence"/>
</dbReference>
<dbReference type="GO" id="GO:0000964">
    <property type="term" value="P:mitochondrial RNA 5'-end processing"/>
    <property type="evidence" value="ECO:0007669"/>
    <property type="project" value="TreeGrafter"/>
</dbReference>
<dbReference type="GO" id="GO:0005740">
    <property type="term" value="C:mitochondrial envelope"/>
    <property type="evidence" value="ECO:0007669"/>
    <property type="project" value="TreeGrafter"/>
</dbReference>
<evidence type="ECO:0000256" key="1">
    <source>
        <dbReference type="SAM" id="MobiDB-lite"/>
    </source>
</evidence>
<proteinExistence type="predicted"/>
<sequence length="900" mass="101743">MLRTRVASPYICQKCRSALRASLRQWRQYTPASSLATILTGDHRRTRLLRQLPWFSPARFIHTGDGTEETSSPPVVASTNSDCVRVSPGTDYKSAISNSMAEDTSHDLQSSVSTFSEDAVGIGQHEGGDGEAPKSEGTPFSEVATFVSLQGALSYIQRTVPQNGSAANGINAQERMAEEGSKGLDGGAGQAGDASKIIIRKHRSAKDVTSQDPLVRVKHLSSRQLPIARLPIPKLAHGLDRVLFNPGIYRLKDPRSKVYNFDPYLEELIPLNEFDFGALREFVSPSKDKNLSKVAKLYKGSYVGSTSSTGSVLQHFHFLLSGWRPLNLSMLSRGFMDKPLSSFTSFQKIPTSIFLRRTGNHYAIDVDKKYDTETFTTLIGHAMERLFTMPKESFEKYRKSSEQGDARFEELRGDEPYRYTQYDKVIIRSQLDAYDPRLPGSGVFDIKTRAVLPARLLPDATTAKDYELRFALGMWQSYERELYDAARTTLLKYSIQVRHGGMDGIFMAYHNLKRLFGFQYLSLRDLDIIVHGQPDRFLGDQELLASMALFQKVLDRVTERFPNQSVRIHFEARETSAPRMYIIAEPVSEEYIDEQNEILDMRIKAFRLALTPGPMDESSPDTQKEPECTPLWPGLEGTEGVLPDNPKNNAWSSLLALWVETDLVASNISRFVGQEDSLAAMKRLDASRKGELLNRIKSIYDGLKMFQARLQGETAQEGLEEGINFVQRLLRKELRRMKLIFPENDQMSEWLEELDDVSPKDDNRTVKQAPEILAMTLSIQNRVDGELVDRPEGLFPENNWEVQYALKEEKGPERAWNLYAMCQTRKYRAWKSTFGAWDEGFMAGIKRACESGRQWRAEEERLTKGQPPKVFYSLSADESPSAHAPLQSPGNLPEDRGEVK</sequence>
<name>A0A6G1I8H5_9PEZI</name>
<dbReference type="EMBL" id="ML996688">
    <property type="protein sequence ID" value="KAF2404484.1"/>
    <property type="molecule type" value="Genomic_DNA"/>
</dbReference>
<evidence type="ECO:0000313" key="3">
    <source>
        <dbReference type="Proteomes" id="UP000799640"/>
    </source>
</evidence>
<dbReference type="AlphaFoldDB" id="A0A6G1I8H5"/>
<dbReference type="InterPro" id="IPR013943">
    <property type="entry name" value="Pet127"/>
</dbReference>
<accession>A0A6G1I8H5</accession>
<gene>
    <name evidence="2" type="ORF">EJ06DRAFT_526563</name>
</gene>